<sequence>MRIVKTVVAAILLVGFASSVFAEPRLSSGLRINKACDDIEGVKICY</sequence>
<dbReference type="EMBL" id="JAVRAA010000034">
    <property type="protein sequence ID" value="MDT0340966.1"/>
    <property type="molecule type" value="Genomic_DNA"/>
</dbReference>
<name>A0AAE4GF88_9BURK</name>
<accession>A0AAE4GF88</accession>
<evidence type="ECO:0000313" key="1">
    <source>
        <dbReference type="EMBL" id="MDT0340966.1"/>
    </source>
</evidence>
<proteinExistence type="predicted"/>
<dbReference type="RefSeq" id="WP_310839187.1">
    <property type="nucleotide sequence ID" value="NZ_JAVLSM010000034.1"/>
</dbReference>
<organism evidence="1">
    <name type="scientific">Herbaspirillum huttiense subsp. nephrolepidis</name>
    <dbReference type="NCBI Taxonomy" id="3075126"/>
    <lineage>
        <taxon>Bacteria</taxon>
        <taxon>Pseudomonadati</taxon>
        <taxon>Pseudomonadota</taxon>
        <taxon>Betaproteobacteria</taxon>
        <taxon>Burkholderiales</taxon>
        <taxon>Oxalobacteraceae</taxon>
        <taxon>Herbaspirillum</taxon>
    </lineage>
</organism>
<reference evidence="1" key="1">
    <citation type="submission" date="2023-02" db="EMBL/GenBank/DDBJ databases">
        <title>Description of Herbaspirillum huttiense subsp. nephrolepsisexaltata and Herbaspirillum huttiense subsp. lycopersicon.</title>
        <authorList>
            <person name="Poudel M."/>
            <person name="Sharma A."/>
            <person name="Goss E."/>
            <person name="Tapia J.H."/>
            <person name="Harmon C.M."/>
            <person name="Jones J.B."/>
        </authorList>
    </citation>
    <scope>NUCLEOTIDE SEQUENCE</scope>
    <source>
        <strain evidence="1">NC40101</strain>
    </source>
</reference>
<protein>
    <submittedName>
        <fullName evidence="1">Uncharacterized protein</fullName>
    </submittedName>
</protein>
<comment type="caution">
    <text evidence="1">The sequence shown here is derived from an EMBL/GenBank/DDBJ whole genome shotgun (WGS) entry which is preliminary data.</text>
</comment>
<gene>
    <name evidence="1" type="ORF">RJN63_29350</name>
</gene>
<dbReference type="AlphaFoldDB" id="A0AAE4GF88"/>